<reference evidence="1 2" key="1">
    <citation type="journal article" date="2018" name="Mol. Ecol.">
        <title>The obligate alkalophilic soda-lake fungus Sodiomyces alkalinus has shifted to a protein diet.</title>
        <authorList>
            <person name="Grum-Grzhimaylo A.A."/>
            <person name="Falkoski D.L."/>
            <person name="van den Heuvel J."/>
            <person name="Valero-Jimenez C.A."/>
            <person name="Min B."/>
            <person name="Choi I.G."/>
            <person name="Lipzen A."/>
            <person name="Daum C.G."/>
            <person name="Aanen D.K."/>
            <person name="Tsang A."/>
            <person name="Henrissat B."/>
            <person name="Bilanenko E.N."/>
            <person name="de Vries R.P."/>
            <person name="van Kan J.A.L."/>
            <person name="Grigoriev I.V."/>
            <person name="Debets A.J.M."/>
        </authorList>
    </citation>
    <scope>NUCLEOTIDE SEQUENCE [LARGE SCALE GENOMIC DNA]</scope>
    <source>
        <strain evidence="1 2">F11</strain>
    </source>
</reference>
<organism evidence="1 2">
    <name type="scientific">Sodiomyces alkalinus (strain CBS 110278 / VKM F-3762 / F11)</name>
    <name type="common">Alkaliphilic filamentous fungus</name>
    <dbReference type="NCBI Taxonomy" id="1314773"/>
    <lineage>
        <taxon>Eukaryota</taxon>
        <taxon>Fungi</taxon>
        <taxon>Dikarya</taxon>
        <taxon>Ascomycota</taxon>
        <taxon>Pezizomycotina</taxon>
        <taxon>Sordariomycetes</taxon>
        <taxon>Hypocreomycetidae</taxon>
        <taxon>Glomerellales</taxon>
        <taxon>Plectosphaerellaceae</taxon>
        <taxon>Sodiomyces</taxon>
    </lineage>
</organism>
<gene>
    <name evidence="1" type="ORF">SODALDRAFT_377094</name>
</gene>
<dbReference type="RefSeq" id="XP_028469229.1">
    <property type="nucleotide sequence ID" value="XM_028614883.1"/>
</dbReference>
<evidence type="ECO:0000313" key="1">
    <source>
        <dbReference type="EMBL" id="ROT41423.1"/>
    </source>
</evidence>
<sequence length="236" mass="26049">MHVKACCLTPVPLCPVPVPVPSCPSGSASMGHTQLTEPRSFHRLPSGDTPFYWSDHVALTEISPNPIPLFSLTRFNMTLPLRDTTAGLASCLLAGVGCPTVTVVPLLLPLHHHITNPWPALLLTTCLVLYWESCWTCKARYYLSNPPSIHPLPSPLALGPWPLALGYPPWLARFLIWADAVLFPPASLIEVNGEVLLDSFLMNAQSHTYLVISKDIHHTFPLDRFIISSLSPKFYL</sequence>
<dbReference type="GeneID" id="39583360"/>
<protein>
    <submittedName>
        <fullName evidence="1">Uncharacterized protein</fullName>
    </submittedName>
</protein>
<name>A0A3N2Q3U1_SODAK</name>
<dbReference type="Proteomes" id="UP000272025">
    <property type="component" value="Unassembled WGS sequence"/>
</dbReference>
<dbReference type="AlphaFoldDB" id="A0A3N2Q3U1"/>
<evidence type="ECO:0000313" key="2">
    <source>
        <dbReference type="Proteomes" id="UP000272025"/>
    </source>
</evidence>
<proteinExistence type="predicted"/>
<accession>A0A3N2Q3U1</accession>
<dbReference type="EMBL" id="ML119052">
    <property type="protein sequence ID" value="ROT41423.1"/>
    <property type="molecule type" value="Genomic_DNA"/>
</dbReference>
<keyword evidence="2" id="KW-1185">Reference proteome</keyword>